<organism evidence="1 2">
    <name type="scientific">Bacteroides gallinaceum</name>
    <dbReference type="NCBI Taxonomy" id="1462571"/>
    <lineage>
        <taxon>Bacteria</taxon>
        <taxon>Pseudomonadati</taxon>
        <taxon>Bacteroidota</taxon>
        <taxon>Bacteroidia</taxon>
        <taxon>Bacteroidales</taxon>
        <taxon>Bacteroidaceae</taxon>
        <taxon>Bacteroides</taxon>
    </lineage>
</organism>
<comment type="caution">
    <text evidence="1">The sequence shown here is derived from an EMBL/GenBank/DDBJ whole genome shotgun (WGS) entry which is preliminary data.</text>
</comment>
<dbReference type="Proteomes" id="UP001167871">
    <property type="component" value="Unassembled WGS sequence"/>
</dbReference>
<dbReference type="InterPro" id="IPR050708">
    <property type="entry name" value="T6SS_VgrG/RHS"/>
</dbReference>
<proteinExistence type="predicted"/>
<dbReference type="EMBL" id="JAUEII010000108">
    <property type="protein sequence ID" value="MDN0051314.1"/>
    <property type="molecule type" value="Genomic_DNA"/>
</dbReference>
<dbReference type="NCBIfam" id="TIGR03696">
    <property type="entry name" value="Rhs_assc_core"/>
    <property type="match status" value="1"/>
</dbReference>
<reference evidence="1" key="1">
    <citation type="submission" date="2023-06" db="EMBL/GenBank/DDBJ databases">
        <authorList>
            <person name="Zeman M."/>
            <person name="Kubasova T."/>
            <person name="Jahodarova E."/>
            <person name="Nykrynova M."/>
            <person name="Rychlik I."/>
        </authorList>
    </citation>
    <scope>NUCLEOTIDE SEQUENCE</scope>
    <source>
        <strain evidence="1">84_SSukc20</strain>
    </source>
</reference>
<keyword evidence="2" id="KW-1185">Reference proteome</keyword>
<dbReference type="PANTHER" id="PTHR32305">
    <property type="match status" value="1"/>
</dbReference>
<gene>
    <name evidence="1" type="ORF">QVO10_18435</name>
</gene>
<dbReference type="Gene3D" id="2.180.10.10">
    <property type="entry name" value="RHS repeat-associated core"/>
    <property type="match status" value="1"/>
</dbReference>
<sequence>NGNTITYLYAADGTKLRTVHKIGSTTTTTDYCGNVVYENGSQKYLLTEEGYVTWADTKYHYYLKDHQGNNRVVISQSGTVEETNHYYPFGGVFAAMNNVQPYKYNGKEFDGKNSLNWYDYGARHYDAALGRFVTVDPMSEKYYGISPYAYCVNNPIMYIDPDGKKYIMRQRFQMNLKMILNKQCSI</sequence>
<evidence type="ECO:0000313" key="1">
    <source>
        <dbReference type="EMBL" id="MDN0051314.1"/>
    </source>
</evidence>
<accession>A0ABT7XBB0</accession>
<evidence type="ECO:0000313" key="2">
    <source>
        <dbReference type="Proteomes" id="UP001167871"/>
    </source>
</evidence>
<dbReference type="RefSeq" id="WP_301935318.1">
    <property type="nucleotide sequence ID" value="NZ_JAUEII010000108.1"/>
</dbReference>
<feature type="non-terminal residue" evidence="1">
    <location>
        <position position="1"/>
    </location>
</feature>
<name>A0ABT7XBB0_9BACE</name>
<protein>
    <submittedName>
        <fullName evidence="1">RHS repeat-associated core domain-containing protein</fullName>
    </submittedName>
</protein>
<dbReference type="InterPro" id="IPR022385">
    <property type="entry name" value="Rhs_assc_core"/>
</dbReference>
<reference evidence="1" key="2">
    <citation type="submission" date="2024-05" db="EMBL/GenBank/DDBJ databases">
        <title>Identification and characterization of horizontal gene transfer across gut microbiota members of farm animals based on homology search.</title>
        <authorList>
            <person name="Schwarzerova J."/>
            <person name="Nykrynova M."/>
            <person name="Jureckova K."/>
            <person name="Cejkova D."/>
            <person name="Rychlik I."/>
        </authorList>
    </citation>
    <scope>NUCLEOTIDE SEQUENCE</scope>
    <source>
        <strain evidence="1">84_SSukc20</strain>
    </source>
</reference>
<dbReference type="PANTHER" id="PTHR32305:SF15">
    <property type="entry name" value="PROTEIN RHSA-RELATED"/>
    <property type="match status" value="1"/>
</dbReference>